<evidence type="ECO:0000259" key="6">
    <source>
        <dbReference type="Pfam" id="PF02900"/>
    </source>
</evidence>
<evidence type="ECO:0000256" key="4">
    <source>
        <dbReference type="ARBA" id="ARBA00022833"/>
    </source>
</evidence>
<proteinExistence type="inferred from homology"/>
<dbReference type="GO" id="GO:0008270">
    <property type="term" value="F:zinc ion binding"/>
    <property type="evidence" value="ECO:0007669"/>
    <property type="project" value="InterPro"/>
</dbReference>
<dbReference type="PANTHER" id="PTHR30096:SF0">
    <property type="entry name" value="4,5-DOPA DIOXYGENASE EXTRADIOL-LIKE PROTEIN"/>
    <property type="match status" value="1"/>
</dbReference>
<name>A0A0C5JM86_9PROT</name>
<keyword evidence="4" id="KW-0862">Zinc</keyword>
<reference evidence="7 8" key="1">
    <citation type="journal article" date="2015" name="Genome Announc.">
        <title>Complete Genome Sequence of a Novel Bacterium within the Family Rhodocyclaceae That Degrades Polycyclic Aromatic Hydrocarbons.</title>
        <authorList>
            <person name="Singleton D.R."/>
            <person name="Dickey A.N."/>
            <person name="Scholl E.H."/>
            <person name="Wright F.A."/>
            <person name="Aitken M.D."/>
        </authorList>
    </citation>
    <scope>NUCLEOTIDE SEQUENCE [LARGE SCALE GENOMIC DNA]</scope>
    <source>
        <strain evidence="8">PG1-Ca6</strain>
    </source>
</reference>
<evidence type="ECO:0000313" key="8">
    <source>
        <dbReference type="Proteomes" id="UP000061603"/>
    </source>
</evidence>
<evidence type="ECO:0000256" key="2">
    <source>
        <dbReference type="ARBA" id="ARBA00007581"/>
    </source>
</evidence>
<dbReference type="SUPFAM" id="SSF53213">
    <property type="entry name" value="LigB-like"/>
    <property type="match status" value="1"/>
</dbReference>
<dbReference type="EMBL" id="CP010554">
    <property type="protein sequence ID" value="AJP48491.1"/>
    <property type="molecule type" value="Genomic_DNA"/>
</dbReference>
<dbReference type="AlphaFoldDB" id="A0A0C5JM86"/>
<comment type="similarity">
    <text evidence="2">Belongs to the DODA-type extradiol aromatic ring-opening dioxygenase family.</text>
</comment>
<dbReference type="Gene3D" id="3.40.830.10">
    <property type="entry name" value="LigB-like"/>
    <property type="match status" value="1"/>
</dbReference>
<gene>
    <name evidence="7" type="ORF">PG1C_08585</name>
</gene>
<comment type="cofactor">
    <cofactor evidence="1">
        <name>Zn(2+)</name>
        <dbReference type="ChEBI" id="CHEBI:29105"/>
    </cofactor>
</comment>
<dbReference type="RefSeq" id="WP_202634431.1">
    <property type="nucleotide sequence ID" value="NZ_CP010554.1"/>
</dbReference>
<evidence type="ECO:0000313" key="7">
    <source>
        <dbReference type="EMBL" id="AJP48491.1"/>
    </source>
</evidence>
<dbReference type="PANTHER" id="PTHR30096">
    <property type="entry name" value="4,5-DOPA DIOXYGENASE EXTRADIOL-LIKE PROTEIN"/>
    <property type="match status" value="1"/>
</dbReference>
<accession>A0A0C5JM86</accession>
<keyword evidence="5" id="KW-0560">Oxidoreductase</keyword>
<protein>
    <recommendedName>
        <fullName evidence="6">Extradiol ring-cleavage dioxygenase class III enzyme subunit B domain-containing protein</fullName>
    </recommendedName>
</protein>
<dbReference type="HOGENOM" id="CLU_046582_2_1_4"/>
<sequence>MSPTVPTALPTLFLSHGSPMMAIEPGNTGPAWARLAARLPRPRAILAVSAHWMTHAPAVSAAKHPETIHDFYGFPAPLYEVQYTPPGAPELAEKVCRLIPGIAVDANRGLDHGAWVPLRYMYPQADIPVVQFAIQPNDTPEAHFNLGRQLTSLRKDGVLILASGAITHNLRDMVRDAPDGMALPHISEFCNWFADALKRRDLPALFDYRRQAPHAVRVQPADDHLLPVYVALGAADESASFDVVHRGTTLGALAMDAYMFSFSGPYTG</sequence>
<dbReference type="GO" id="GO:0016702">
    <property type="term" value="F:oxidoreductase activity, acting on single donors with incorporation of molecular oxygen, incorporation of two atoms of oxygen"/>
    <property type="evidence" value="ECO:0007669"/>
    <property type="project" value="UniProtKB-ARBA"/>
</dbReference>
<evidence type="ECO:0000256" key="5">
    <source>
        <dbReference type="ARBA" id="ARBA00023002"/>
    </source>
</evidence>
<keyword evidence="3" id="KW-0479">Metal-binding</keyword>
<dbReference type="KEGG" id="rbu:PG1C_08585"/>
<evidence type="ECO:0000256" key="3">
    <source>
        <dbReference type="ARBA" id="ARBA00022723"/>
    </source>
</evidence>
<keyword evidence="8" id="KW-1185">Reference proteome</keyword>
<feature type="domain" description="Extradiol ring-cleavage dioxygenase class III enzyme subunit B" evidence="6">
    <location>
        <begin position="11"/>
        <end position="240"/>
    </location>
</feature>
<dbReference type="GO" id="GO:0008198">
    <property type="term" value="F:ferrous iron binding"/>
    <property type="evidence" value="ECO:0007669"/>
    <property type="project" value="InterPro"/>
</dbReference>
<dbReference type="Pfam" id="PF02900">
    <property type="entry name" value="LigB"/>
    <property type="match status" value="1"/>
</dbReference>
<dbReference type="Proteomes" id="UP000061603">
    <property type="component" value="Chromosome"/>
</dbReference>
<dbReference type="InterPro" id="IPR004183">
    <property type="entry name" value="Xdiol_dOase_suB"/>
</dbReference>
<evidence type="ECO:0000256" key="1">
    <source>
        <dbReference type="ARBA" id="ARBA00001947"/>
    </source>
</evidence>
<dbReference type="PIRSF" id="PIRSF006157">
    <property type="entry name" value="Doxgns_DODA"/>
    <property type="match status" value="1"/>
</dbReference>
<dbReference type="STRING" id="1565605.PG1C_08585"/>
<dbReference type="InterPro" id="IPR014436">
    <property type="entry name" value="Extradiol_dOase_DODA"/>
</dbReference>
<dbReference type="CDD" id="cd07363">
    <property type="entry name" value="45_DOPA_Dioxygenase"/>
    <property type="match status" value="1"/>
</dbReference>
<dbReference type="PATRIC" id="fig|1565605.3.peg.1815"/>
<organism evidence="7 8">
    <name type="scientific">Rugosibacter aromaticivorans</name>
    <dbReference type="NCBI Taxonomy" id="1565605"/>
    <lineage>
        <taxon>Bacteria</taxon>
        <taxon>Pseudomonadati</taxon>
        <taxon>Pseudomonadota</taxon>
        <taxon>Betaproteobacteria</taxon>
        <taxon>Nitrosomonadales</taxon>
        <taxon>Sterolibacteriaceae</taxon>
        <taxon>Rugosibacter</taxon>
    </lineage>
</organism>